<reference evidence="1" key="1">
    <citation type="submission" date="2020-04" db="EMBL/GenBank/DDBJ databases">
        <authorList>
            <person name="Broberg M."/>
        </authorList>
    </citation>
    <scope>NUCLEOTIDE SEQUENCE</scope>
</reference>
<accession>A0ACA9TD87</accession>
<dbReference type="EMBL" id="CADEHS020000003">
    <property type="protein sequence ID" value="CAG9938833.1"/>
    <property type="molecule type" value="Genomic_DNA"/>
</dbReference>
<reference evidence="1" key="2">
    <citation type="submission" date="2021-10" db="EMBL/GenBank/DDBJ databases">
        <authorList>
            <person name="Piombo E."/>
        </authorList>
    </citation>
    <scope>NUCLEOTIDE SEQUENCE</scope>
</reference>
<evidence type="ECO:0000313" key="2">
    <source>
        <dbReference type="Proteomes" id="UP000836387"/>
    </source>
</evidence>
<name>A0ACA9TD87_BIOOC</name>
<sequence>MTKVHQAVLSRTKFGDFGGVLAHHVMTSLYLLDPLKLVASHSEKSDPLLTGLKSNEEKKKYFKVERSSTAPSASTWSSDAVKRRKVEHQADEMVRERDLELRHHIRRHRLWDHAVASGTLQREIRDDLSWEGEGSLKAAAWAGGLEAKGEVRFGSNHRISGHLPCLWVGGQEQGLETAVAYTKCRSCANQPGGGLYTAVDEETPVGSYLPVDDDGKLSFREDVPLDSPRRPVRHIESTRCPQMSSITYHEASHRIILTSREPGNRLGLNLFTPPRSRGTEGTWVLGQGIPLASSHLAILHHTDQHGQPQTTSASPSP</sequence>
<protein>
    <submittedName>
        <fullName evidence="1">Uncharacterized protein</fullName>
    </submittedName>
</protein>
<comment type="caution">
    <text evidence="1">The sequence shown here is derived from an EMBL/GenBank/DDBJ whole genome shotgun (WGS) entry which is preliminary data.</text>
</comment>
<gene>
    <name evidence="1" type="ORF">CRV2_00007262</name>
</gene>
<organism evidence="1 2">
    <name type="scientific">Clonostachys rosea f. rosea IK726</name>
    <dbReference type="NCBI Taxonomy" id="1349383"/>
    <lineage>
        <taxon>Eukaryota</taxon>
        <taxon>Fungi</taxon>
        <taxon>Dikarya</taxon>
        <taxon>Ascomycota</taxon>
        <taxon>Pezizomycotina</taxon>
        <taxon>Sordariomycetes</taxon>
        <taxon>Hypocreomycetidae</taxon>
        <taxon>Hypocreales</taxon>
        <taxon>Bionectriaceae</taxon>
        <taxon>Clonostachys</taxon>
    </lineage>
</organism>
<proteinExistence type="predicted"/>
<dbReference type="Proteomes" id="UP000836387">
    <property type="component" value="Unassembled WGS sequence"/>
</dbReference>
<feature type="non-terminal residue" evidence="1">
    <location>
        <position position="317"/>
    </location>
</feature>
<keyword evidence="2" id="KW-1185">Reference proteome</keyword>
<evidence type="ECO:0000313" key="1">
    <source>
        <dbReference type="EMBL" id="CAG9938833.1"/>
    </source>
</evidence>